<reference evidence="2 3" key="1">
    <citation type="submission" date="2017-01" db="EMBL/GenBank/DDBJ databases">
        <authorList>
            <person name="Mah S.A."/>
            <person name="Swanson W.J."/>
            <person name="Moy G.W."/>
            <person name="Vacquier V.D."/>
        </authorList>
    </citation>
    <scope>NUCLEOTIDE SEQUENCE [LARGE SCALE GENOMIC DNA]</scope>
    <source>
        <strain evidence="2 3">NIO-1016</strain>
    </source>
</reference>
<accession>A0A1N6PQ24</accession>
<dbReference type="RefSeq" id="WP_045851015.1">
    <property type="nucleotide sequence ID" value="NZ_FTLX01000001.1"/>
</dbReference>
<name>A0A1N6PQ24_9BACI</name>
<dbReference type="Pfam" id="PF07873">
    <property type="entry name" value="YabP"/>
    <property type="match status" value="1"/>
</dbReference>
<evidence type="ECO:0000313" key="4">
    <source>
        <dbReference type="Proteomes" id="UP000215545"/>
    </source>
</evidence>
<gene>
    <name evidence="1" type="ORF">B1B05_02895</name>
    <name evidence="2" type="ORF">SAMN05443094_101599</name>
</gene>
<dbReference type="AlphaFoldDB" id="A0A1N6PQ24"/>
<organism evidence="2 3">
    <name type="scientific">Domibacillus enclensis</name>
    <dbReference type="NCBI Taxonomy" id="1017273"/>
    <lineage>
        <taxon>Bacteria</taxon>
        <taxon>Bacillati</taxon>
        <taxon>Bacillota</taxon>
        <taxon>Bacilli</taxon>
        <taxon>Bacillales</taxon>
        <taxon>Bacillaceae</taxon>
        <taxon>Domibacillus</taxon>
    </lineage>
</organism>
<reference evidence="4" key="2">
    <citation type="submission" date="2017-03" db="EMBL/GenBank/DDBJ databases">
        <title>Bacillus sp. V-88(T) DSM27956, whole genome shotgun sequencing project.</title>
        <authorList>
            <person name="Dastager S.G."/>
            <person name="Neurgaonkar P.S."/>
            <person name="Dharne M.S."/>
        </authorList>
    </citation>
    <scope>NUCLEOTIDE SEQUENCE [LARGE SCALE GENOMIC DNA]</scope>
    <source>
        <strain evidence="4">DSM 25145</strain>
    </source>
</reference>
<keyword evidence="4" id="KW-1185">Reference proteome</keyword>
<dbReference type="EMBL" id="MWSK01000001">
    <property type="protein sequence ID" value="OXS80444.1"/>
    <property type="molecule type" value="Genomic_DNA"/>
</dbReference>
<dbReference type="OrthoDB" id="2989236at2"/>
<dbReference type="Gene3D" id="2.60.40.2000">
    <property type="match status" value="1"/>
</dbReference>
<dbReference type="InterPro" id="IPR038705">
    <property type="entry name" value="YabP_sf"/>
</dbReference>
<protein>
    <submittedName>
        <fullName evidence="2">Sporulation protein YqfC</fullName>
    </submittedName>
</protein>
<evidence type="ECO:0000313" key="1">
    <source>
        <dbReference type="EMBL" id="OXS80444.1"/>
    </source>
</evidence>
<proteinExistence type="predicted"/>
<dbReference type="STRING" id="1017273.SAMN05443094_101599"/>
<dbReference type="Proteomes" id="UP000186385">
    <property type="component" value="Unassembled WGS sequence"/>
</dbReference>
<dbReference type="InterPro" id="IPR022476">
    <property type="entry name" value="Spore_YabP/YqfC"/>
</dbReference>
<reference evidence="1" key="3">
    <citation type="submission" date="2017-03" db="EMBL/GenBank/DDBJ databases">
        <authorList>
            <person name="Dastager S.G."/>
            <person name="Neurgaonkar P.S."/>
            <person name="Dharne M.S."/>
        </authorList>
    </citation>
    <scope>NUCLEOTIDE SEQUENCE</scope>
    <source>
        <strain evidence="1">DSM 25145</strain>
    </source>
</reference>
<sequence>MKWIGKIAGLPEDAVGRIPRVVMLGRSKVMVYNAEKLEKFTDETVLIQLLGGSLHIQGKSLEVKELLPAEVIIEGAISMVCLKEKHVG</sequence>
<dbReference type="Proteomes" id="UP000215545">
    <property type="component" value="Unassembled WGS sequence"/>
</dbReference>
<evidence type="ECO:0000313" key="2">
    <source>
        <dbReference type="EMBL" id="SIQ06421.1"/>
    </source>
</evidence>
<dbReference type="EMBL" id="FTLX01000001">
    <property type="protein sequence ID" value="SIQ06421.1"/>
    <property type="molecule type" value="Genomic_DNA"/>
</dbReference>
<evidence type="ECO:0000313" key="3">
    <source>
        <dbReference type="Proteomes" id="UP000186385"/>
    </source>
</evidence>